<dbReference type="AlphaFoldDB" id="A0A194SA35"/>
<evidence type="ECO:0000313" key="3">
    <source>
        <dbReference type="Proteomes" id="UP000053890"/>
    </source>
</evidence>
<feature type="compositionally biased region" description="Basic and acidic residues" evidence="1">
    <location>
        <begin position="585"/>
        <end position="594"/>
    </location>
</feature>
<feature type="region of interest" description="Disordered" evidence="1">
    <location>
        <begin position="1"/>
        <end position="28"/>
    </location>
</feature>
<feature type="compositionally biased region" description="Low complexity" evidence="1">
    <location>
        <begin position="531"/>
        <end position="556"/>
    </location>
</feature>
<protein>
    <submittedName>
        <fullName evidence="2">Uncharacterized protein</fullName>
    </submittedName>
</protein>
<feature type="compositionally biased region" description="Low complexity" evidence="1">
    <location>
        <begin position="397"/>
        <end position="409"/>
    </location>
</feature>
<proteinExistence type="predicted"/>
<sequence>MATAAAAASSDDDDDQDARQLAPPPSYASLASPLVPQQAFHSQHADHPRPVHPAFDHAFGDTLLPRGCFLVRNAAQGKALDLLKHRVDEGAEIGLHPIKQPQLKGLSLQHSGSNQLFFLSWDGHLVSAAASRDVDVQDNRLVLTFPHPITTYPSPLSHPPPRFRLDASTSTLHVLFMADPSFTGPDDSSDWRDDDYIVEAVPLKRKPAEPPLWATTQANQILSAVGSRAVNLGARVGDLLGRRFSQPASPNLDGGPSLRRKQSDELPLPPPPPPDKTPEKEVPPVPSTSRLSPRSRTSTSPLPATPPADDVDSDSDSEPSAYRPVRVVRLEPNWRDKFPADALRAAPNTSFGVTRWPSSAKELRMWRRRQWDVVPVTVRPVPSSSTRVADDDGYVLPSDEGSEPSSGDGVTTSRSDSMSYFDGVEPSPGSITGELYGGASEEEDDEAAEITSTDFSPLAMSATEGMPPSPSGSALGQAGQLAGLSLGGLEPTAASRTSGASPSRHASAVTSPEAHHPLPLPPSPPLPGVPFPSTSTSTSSSSRPITPEPSAAALAAAEDEAEMRTPRPDDHAGATGSSSASRQWGRAEGEEARGGSESPLGARGNGSTAAVLGEAEEQSEREQEEGSVEEERGGQSGERLSDEDVLEGRH</sequence>
<feature type="compositionally biased region" description="Basic and acidic residues" evidence="1">
    <location>
        <begin position="562"/>
        <end position="572"/>
    </location>
</feature>
<dbReference type="Proteomes" id="UP000053890">
    <property type="component" value="Unassembled WGS sequence"/>
</dbReference>
<feature type="compositionally biased region" description="Pro residues" evidence="1">
    <location>
        <begin position="518"/>
        <end position="530"/>
    </location>
</feature>
<feature type="region of interest" description="Disordered" evidence="1">
    <location>
        <begin position="242"/>
        <end position="331"/>
    </location>
</feature>
<evidence type="ECO:0000256" key="1">
    <source>
        <dbReference type="SAM" id="MobiDB-lite"/>
    </source>
</evidence>
<name>A0A194SA35_RHOGW</name>
<dbReference type="GeneID" id="28976213"/>
<organism evidence="2 3">
    <name type="scientific">Rhodotorula graminis (strain WP1)</name>
    <dbReference type="NCBI Taxonomy" id="578459"/>
    <lineage>
        <taxon>Eukaryota</taxon>
        <taxon>Fungi</taxon>
        <taxon>Dikarya</taxon>
        <taxon>Basidiomycota</taxon>
        <taxon>Pucciniomycotina</taxon>
        <taxon>Microbotryomycetes</taxon>
        <taxon>Sporidiobolales</taxon>
        <taxon>Sporidiobolaceae</taxon>
        <taxon>Rhodotorula</taxon>
    </lineage>
</organism>
<feature type="compositionally biased region" description="Low complexity" evidence="1">
    <location>
        <begin position="287"/>
        <end position="302"/>
    </location>
</feature>
<feature type="compositionally biased region" description="Low complexity" evidence="1">
    <location>
        <begin position="471"/>
        <end position="489"/>
    </location>
</feature>
<dbReference type="OrthoDB" id="9895617at2759"/>
<feature type="region of interest" description="Disordered" evidence="1">
    <location>
        <begin position="381"/>
        <end position="650"/>
    </location>
</feature>
<reference evidence="2 3" key="1">
    <citation type="journal article" date="2015" name="Front. Microbiol.">
        <title>Genome sequence of the plant growth promoting endophytic yeast Rhodotorula graminis WP1.</title>
        <authorList>
            <person name="Firrincieli A."/>
            <person name="Otillar R."/>
            <person name="Salamov A."/>
            <person name="Schmutz J."/>
            <person name="Khan Z."/>
            <person name="Redman R.S."/>
            <person name="Fleck N.D."/>
            <person name="Lindquist E."/>
            <person name="Grigoriev I.V."/>
            <person name="Doty S.L."/>
        </authorList>
    </citation>
    <scope>NUCLEOTIDE SEQUENCE [LARGE SCALE GENOMIC DNA]</scope>
    <source>
        <strain evidence="2 3">WP1</strain>
    </source>
</reference>
<keyword evidence="3" id="KW-1185">Reference proteome</keyword>
<feature type="compositionally biased region" description="Basic and acidic residues" evidence="1">
    <location>
        <begin position="629"/>
        <end position="650"/>
    </location>
</feature>
<evidence type="ECO:0000313" key="2">
    <source>
        <dbReference type="EMBL" id="KPV77444.1"/>
    </source>
</evidence>
<dbReference type="RefSeq" id="XP_018273493.1">
    <property type="nucleotide sequence ID" value="XM_018415765.1"/>
</dbReference>
<dbReference type="STRING" id="578459.A0A194SA35"/>
<dbReference type="OMA" id="PHPITTY"/>
<dbReference type="EMBL" id="KQ474074">
    <property type="protein sequence ID" value="KPV77444.1"/>
    <property type="molecule type" value="Genomic_DNA"/>
</dbReference>
<gene>
    <name evidence="2" type="ORF">RHOBADRAFT_51297</name>
</gene>
<feature type="compositionally biased region" description="Acidic residues" evidence="1">
    <location>
        <begin position="614"/>
        <end position="628"/>
    </location>
</feature>
<accession>A0A194SA35</accession>